<comment type="subcellular location">
    <subcellularLocation>
        <location evidence="1">Cytoplasm</location>
    </subcellularLocation>
</comment>
<keyword evidence="12" id="KW-1185">Reference proteome</keyword>
<keyword evidence="9" id="KW-0175">Coiled coil</keyword>
<dbReference type="InterPro" id="IPR009061">
    <property type="entry name" value="DNA-bd_dom_put_sf"/>
</dbReference>
<evidence type="ECO:0000313" key="12">
    <source>
        <dbReference type="Proteomes" id="UP000186455"/>
    </source>
</evidence>
<evidence type="ECO:0000256" key="7">
    <source>
        <dbReference type="ARBA" id="ARBA00022932"/>
    </source>
</evidence>
<dbReference type="PROSITE" id="PS50937">
    <property type="entry name" value="HTH_MERR_2"/>
    <property type="match status" value="1"/>
</dbReference>
<protein>
    <submittedName>
        <fullName evidence="11">Transcriptional regulator</fullName>
    </submittedName>
</protein>
<dbReference type="PANTHER" id="PTHR30478:SF0">
    <property type="entry name" value="BETA SLIDING CLAMP"/>
    <property type="match status" value="1"/>
</dbReference>
<keyword evidence="8" id="KW-0238">DNA-binding</keyword>
<evidence type="ECO:0000256" key="3">
    <source>
        <dbReference type="ARBA" id="ARBA00022490"/>
    </source>
</evidence>
<dbReference type="GO" id="GO:0005737">
    <property type="term" value="C:cytoplasm"/>
    <property type="evidence" value="ECO:0007669"/>
    <property type="project" value="UniProtKB-SubCell"/>
</dbReference>
<comment type="caution">
    <text evidence="11">The sequence shown here is derived from an EMBL/GenBank/DDBJ whole genome shotgun (WGS) entry which is preliminary data.</text>
</comment>
<dbReference type="STRING" id="1048205.AB852_31855"/>
<comment type="similarity">
    <text evidence="2">Belongs to the beta sliding clamp family.</text>
</comment>
<evidence type="ECO:0000256" key="4">
    <source>
        <dbReference type="ARBA" id="ARBA00022679"/>
    </source>
</evidence>
<dbReference type="Gene3D" id="3.10.150.10">
    <property type="entry name" value="DNA Polymerase III, subunit A, domain 2"/>
    <property type="match status" value="2"/>
</dbReference>
<keyword evidence="5" id="KW-0548">Nucleotidyltransferase</keyword>
<accession>A0A1Q4V0L7</accession>
<dbReference type="CDD" id="cd00140">
    <property type="entry name" value="beta_clamp"/>
    <property type="match status" value="1"/>
</dbReference>
<dbReference type="SUPFAM" id="SSF46955">
    <property type="entry name" value="Putative DNA-binding domain"/>
    <property type="match status" value="1"/>
</dbReference>
<dbReference type="InterPro" id="IPR022637">
    <property type="entry name" value="DNA_polIII_beta_cen"/>
</dbReference>
<dbReference type="GO" id="GO:0003677">
    <property type="term" value="F:DNA binding"/>
    <property type="evidence" value="ECO:0007669"/>
    <property type="project" value="UniProtKB-KW"/>
</dbReference>
<dbReference type="Proteomes" id="UP000186455">
    <property type="component" value="Unassembled WGS sequence"/>
</dbReference>
<evidence type="ECO:0000256" key="8">
    <source>
        <dbReference type="ARBA" id="ARBA00023125"/>
    </source>
</evidence>
<sequence>MMSIGVFGRRVGLSAGALRFYDDCGVLRPARVDGDTGYRFYAEGQVERAVRVRRLRAAGVPLAEVTAVLDGDPAGARALLEAHARRMRETAEAAREAVGELLRELPEGVATARVGGAEFASAVRQVVSATASGAVREEFPVLGCVLVEVDGPEVRLVATDRYRLAVRTLRADADTGGPRGFLVGAEHAGELARWAVRWPEVRVEAGPDGVLLRGPDGVRTVTVHPGEYPDWRVVLDGLGAVRNRVVVDRTELRSALAGASGPVVTLSAGDGGLAGPGGPVPRALCDGPPLRISFDPEVLLAAVDAGVGPDVLLEIRSATGPVAVRSADQGSFTTLVMPVRETSEGDGS</sequence>
<dbReference type="GO" id="GO:0006355">
    <property type="term" value="P:regulation of DNA-templated transcription"/>
    <property type="evidence" value="ECO:0007669"/>
    <property type="project" value="InterPro"/>
</dbReference>
<dbReference type="Pfam" id="PF13411">
    <property type="entry name" value="MerR_1"/>
    <property type="match status" value="1"/>
</dbReference>
<dbReference type="EMBL" id="LFBV01000010">
    <property type="protein sequence ID" value="OKH91378.1"/>
    <property type="molecule type" value="Genomic_DNA"/>
</dbReference>
<reference evidence="11 12" key="1">
    <citation type="submission" date="2015-06" db="EMBL/GenBank/DDBJ databases">
        <title>Cloning and characterization of the uncialamcin biosynthetic gene cluster.</title>
        <authorList>
            <person name="Yan X."/>
            <person name="Huang T."/>
            <person name="Ge H."/>
            <person name="Shen B."/>
        </authorList>
    </citation>
    <scope>NUCLEOTIDE SEQUENCE [LARGE SCALE GENOMIC DNA]</scope>
    <source>
        <strain evidence="11 12">DCA2648</strain>
    </source>
</reference>
<evidence type="ECO:0000259" key="10">
    <source>
        <dbReference type="PROSITE" id="PS50937"/>
    </source>
</evidence>
<keyword evidence="7" id="KW-0239">DNA-directed DNA polymerase</keyword>
<keyword evidence="3" id="KW-0963">Cytoplasm</keyword>
<dbReference type="GO" id="GO:0008408">
    <property type="term" value="F:3'-5' exonuclease activity"/>
    <property type="evidence" value="ECO:0007669"/>
    <property type="project" value="InterPro"/>
</dbReference>
<dbReference type="AlphaFoldDB" id="A0A1Q4V0L7"/>
<dbReference type="InterPro" id="IPR000551">
    <property type="entry name" value="MerR-type_HTH_dom"/>
</dbReference>
<feature type="coiled-coil region" evidence="9">
    <location>
        <begin position="77"/>
        <end position="104"/>
    </location>
</feature>
<dbReference type="Pfam" id="PF02767">
    <property type="entry name" value="DNA_pol3_beta_2"/>
    <property type="match status" value="1"/>
</dbReference>
<evidence type="ECO:0000256" key="1">
    <source>
        <dbReference type="ARBA" id="ARBA00004496"/>
    </source>
</evidence>
<evidence type="ECO:0000256" key="9">
    <source>
        <dbReference type="SAM" id="Coils"/>
    </source>
</evidence>
<dbReference type="PANTHER" id="PTHR30478">
    <property type="entry name" value="DNA POLYMERASE III SUBUNIT BETA"/>
    <property type="match status" value="1"/>
</dbReference>
<dbReference type="InterPro" id="IPR001001">
    <property type="entry name" value="DNA_polIII_beta"/>
</dbReference>
<dbReference type="InterPro" id="IPR046938">
    <property type="entry name" value="DNA_clamp_sf"/>
</dbReference>
<feature type="domain" description="HTH merR-type" evidence="10">
    <location>
        <begin position="1"/>
        <end position="71"/>
    </location>
</feature>
<evidence type="ECO:0000256" key="2">
    <source>
        <dbReference type="ARBA" id="ARBA00010752"/>
    </source>
</evidence>
<keyword evidence="4" id="KW-0808">Transferase</keyword>
<dbReference type="GO" id="GO:0009360">
    <property type="term" value="C:DNA polymerase III complex"/>
    <property type="evidence" value="ECO:0007669"/>
    <property type="project" value="InterPro"/>
</dbReference>
<dbReference type="Gene3D" id="1.10.1660.10">
    <property type="match status" value="1"/>
</dbReference>
<gene>
    <name evidence="11" type="ORF">AB852_31855</name>
</gene>
<evidence type="ECO:0000313" key="11">
    <source>
        <dbReference type="EMBL" id="OKH91378.1"/>
    </source>
</evidence>
<dbReference type="GO" id="GO:0003887">
    <property type="term" value="F:DNA-directed DNA polymerase activity"/>
    <property type="evidence" value="ECO:0007669"/>
    <property type="project" value="UniProtKB-KW"/>
</dbReference>
<organism evidence="11 12">
    <name type="scientific">Streptomyces uncialis</name>
    <dbReference type="NCBI Taxonomy" id="1048205"/>
    <lineage>
        <taxon>Bacteria</taxon>
        <taxon>Bacillati</taxon>
        <taxon>Actinomycetota</taxon>
        <taxon>Actinomycetes</taxon>
        <taxon>Kitasatosporales</taxon>
        <taxon>Streptomycetaceae</taxon>
        <taxon>Streptomyces</taxon>
    </lineage>
</organism>
<evidence type="ECO:0000256" key="6">
    <source>
        <dbReference type="ARBA" id="ARBA00022705"/>
    </source>
</evidence>
<proteinExistence type="inferred from homology"/>
<evidence type="ECO:0000256" key="5">
    <source>
        <dbReference type="ARBA" id="ARBA00022695"/>
    </source>
</evidence>
<dbReference type="SUPFAM" id="SSF55979">
    <property type="entry name" value="DNA clamp"/>
    <property type="match status" value="2"/>
</dbReference>
<keyword evidence="6" id="KW-0235">DNA replication</keyword>
<dbReference type="GO" id="GO:0006271">
    <property type="term" value="P:DNA strand elongation involved in DNA replication"/>
    <property type="evidence" value="ECO:0007669"/>
    <property type="project" value="TreeGrafter"/>
</dbReference>
<dbReference type="SMART" id="SM00422">
    <property type="entry name" value="HTH_MERR"/>
    <property type="match status" value="1"/>
</dbReference>
<name>A0A1Q4V0L7_9ACTN</name>